<dbReference type="AlphaFoldDB" id="W4L930"/>
<reference evidence="4 5" key="1">
    <citation type="journal article" date="2014" name="Nature">
        <title>An environmental bacterial taxon with a large and distinct metabolic repertoire.</title>
        <authorList>
            <person name="Wilson M.C."/>
            <person name="Mori T."/>
            <person name="Ruckert C."/>
            <person name="Uria A.R."/>
            <person name="Helf M.J."/>
            <person name="Takada K."/>
            <person name="Gernert C."/>
            <person name="Steffens U.A."/>
            <person name="Heycke N."/>
            <person name="Schmitt S."/>
            <person name="Rinke C."/>
            <person name="Helfrich E.J."/>
            <person name="Brachmann A.O."/>
            <person name="Gurgui C."/>
            <person name="Wakimoto T."/>
            <person name="Kracht M."/>
            <person name="Crusemann M."/>
            <person name="Hentschel U."/>
            <person name="Abe I."/>
            <person name="Matsunaga S."/>
            <person name="Kalinowski J."/>
            <person name="Takeyama H."/>
            <person name="Piel J."/>
        </authorList>
    </citation>
    <scope>NUCLEOTIDE SEQUENCE [LARGE SCALE GENOMIC DNA]</scope>
    <source>
        <strain evidence="5">TSY1</strain>
    </source>
</reference>
<feature type="domain" description="P-type ATPase A" evidence="3">
    <location>
        <begin position="166"/>
        <end position="261"/>
    </location>
</feature>
<comment type="similarity">
    <text evidence="1">Belongs to the cation transport ATPase (P-type) (TC 3.A.3) family. Type IB subfamily.</text>
</comment>
<dbReference type="Proteomes" id="UP000019141">
    <property type="component" value="Unassembled WGS sequence"/>
</dbReference>
<dbReference type="SUPFAM" id="SSF81653">
    <property type="entry name" value="Calcium ATPase, transduction domain A"/>
    <property type="match status" value="1"/>
</dbReference>
<dbReference type="Gene3D" id="2.70.150.10">
    <property type="entry name" value="Calcium-transporting ATPase, cytoplasmic transduction domain A"/>
    <property type="match status" value="1"/>
</dbReference>
<evidence type="ECO:0000313" key="5">
    <source>
        <dbReference type="Proteomes" id="UP000019141"/>
    </source>
</evidence>
<feature type="transmembrane region" description="Helical" evidence="2">
    <location>
        <begin position="115"/>
        <end position="139"/>
    </location>
</feature>
<feature type="transmembrane region" description="Helical" evidence="2">
    <location>
        <begin position="66"/>
        <end position="95"/>
    </location>
</feature>
<dbReference type="InterPro" id="IPR059000">
    <property type="entry name" value="ATPase_P-type_domA"/>
</dbReference>
<dbReference type="Pfam" id="PF00122">
    <property type="entry name" value="E1-E2_ATPase"/>
    <property type="match status" value="1"/>
</dbReference>
<sequence>MIGVLLAGLLGYYMAAHRDPKAASPQPDLPEDKANLQQLIKRPSTSAQPDISQEEQELNQRIRNALGLLGLVAVGSLGYPLLILVSLPFLLYQAIPIFQAGYDELTKKRKIGSNVFAALIQGSMFIMGYVGAVAVGNVINWGTAKLVYRVQNNSRQRLSSVFGDLPRSVWIPQDGIEVEVPLERIEAGDTIIVHAGEAVPVDGVVIEGMASIDQHLLTGEARPVEKEAGEAVYAATLVLSGTIFVQVEKAGADTVVANIETILQETAYYTSSLELKAIDIGDRMIPVMFLLSAVTLPILDPVAASCVLTCGLGGAGDENSRAVEPPQLSQNRG</sequence>
<protein>
    <recommendedName>
        <fullName evidence="3">P-type ATPase A domain-containing protein</fullName>
    </recommendedName>
</protein>
<comment type="caution">
    <text evidence="4">The sequence shown here is derived from an EMBL/GenBank/DDBJ whole genome shotgun (WGS) entry which is preliminary data.</text>
</comment>
<keyword evidence="2" id="KW-0472">Membrane</keyword>
<dbReference type="InterPro" id="IPR051014">
    <property type="entry name" value="Cation_Transport_ATPase_IB"/>
</dbReference>
<gene>
    <name evidence="4" type="ORF">ETSY1_37560</name>
</gene>
<dbReference type="HOGENOM" id="CLU_833377_0_0_7"/>
<keyword evidence="5" id="KW-1185">Reference proteome</keyword>
<dbReference type="EMBL" id="AZHW01001168">
    <property type="protein sequence ID" value="ETW93826.1"/>
    <property type="molecule type" value="Genomic_DNA"/>
</dbReference>
<accession>W4L930</accession>
<dbReference type="GO" id="GO:0022857">
    <property type="term" value="F:transmembrane transporter activity"/>
    <property type="evidence" value="ECO:0007669"/>
    <property type="project" value="TreeGrafter"/>
</dbReference>
<dbReference type="InterPro" id="IPR008250">
    <property type="entry name" value="ATPase_P-typ_transduc_dom_A_sf"/>
</dbReference>
<name>W4L930_ENTF1</name>
<keyword evidence="2" id="KW-0812">Transmembrane</keyword>
<evidence type="ECO:0000313" key="4">
    <source>
        <dbReference type="EMBL" id="ETW93826.1"/>
    </source>
</evidence>
<proteinExistence type="inferred from homology"/>
<evidence type="ECO:0000259" key="3">
    <source>
        <dbReference type="Pfam" id="PF00122"/>
    </source>
</evidence>
<dbReference type="PANTHER" id="PTHR48085">
    <property type="entry name" value="CADMIUM/ZINC-TRANSPORTING ATPASE HMA2-RELATED"/>
    <property type="match status" value="1"/>
</dbReference>
<keyword evidence="2" id="KW-1133">Transmembrane helix</keyword>
<dbReference type="PANTHER" id="PTHR48085:SF5">
    <property type="entry name" value="CADMIUM_ZINC-TRANSPORTING ATPASE HMA4-RELATED"/>
    <property type="match status" value="1"/>
</dbReference>
<dbReference type="GO" id="GO:0016020">
    <property type="term" value="C:membrane"/>
    <property type="evidence" value="ECO:0007669"/>
    <property type="project" value="TreeGrafter"/>
</dbReference>
<organism evidence="4 5">
    <name type="scientific">Entotheonella factor</name>
    <dbReference type="NCBI Taxonomy" id="1429438"/>
    <lineage>
        <taxon>Bacteria</taxon>
        <taxon>Pseudomonadati</taxon>
        <taxon>Nitrospinota/Tectimicrobiota group</taxon>
        <taxon>Candidatus Tectimicrobiota</taxon>
        <taxon>Candidatus Entotheonellia</taxon>
        <taxon>Candidatus Entotheonellales</taxon>
        <taxon>Candidatus Entotheonellaceae</taxon>
        <taxon>Candidatus Entotheonella</taxon>
    </lineage>
</organism>
<evidence type="ECO:0000256" key="2">
    <source>
        <dbReference type="SAM" id="Phobius"/>
    </source>
</evidence>
<evidence type="ECO:0000256" key="1">
    <source>
        <dbReference type="ARBA" id="ARBA00006024"/>
    </source>
</evidence>